<organism evidence="2 3">
    <name type="scientific">Scytonema hofmannii PCC 7110</name>
    <dbReference type="NCBI Taxonomy" id="128403"/>
    <lineage>
        <taxon>Bacteria</taxon>
        <taxon>Bacillati</taxon>
        <taxon>Cyanobacteriota</taxon>
        <taxon>Cyanophyceae</taxon>
        <taxon>Nostocales</taxon>
        <taxon>Scytonemataceae</taxon>
        <taxon>Scytonema</taxon>
    </lineage>
</organism>
<dbReference type="Proteomes" id="UP000076925">
    <property type="component" value="Unassembled WGS sequence"/>
</dbReference>
<evidence type="ECO:0000313" key="3">
    <source>
        <dbReference type="Proteomes" id="UP000076925"/>
    </source>
</evidence>
<dbReference type="AlphaFoldDB" id="A0A139X0D9"/>
<keyword evidence="3" id="KW-1185">Reference proteome</keyword>
<feature type="region of interest" description="Disordered" evidence="1">
    <location>
        <begin position="1"/>
        <end position="27"/>
    </location>
</feature>
<evidence type="ECO:0000256" key="1">
    <source>
        <dbReference type="SAM" id="MobiDB-lite"/>
    </source>
</evidence>
<name>A0A139X0D9_9CYAN</name>
<dbReference type="EMBL" id="ANNX02000042">
    <property type="protein sequence ID" value="KYC38171.1"/>
    <property type="molecule type" value="Genomic_DNA"/>
</dbReference>
<proteinExistence type="predicted"/>
<evidence type="ECO:0000313" key="2">
    <source>
        <dbReference type="EMBL" id="KYC38171.1"/>
    </source>
</evidence>
<reference evidence="2 3" key="1">
    <citation type="journal article" date="2013" name="Genome Biol. Evol.">
        <title>Genomes of Stigonematalean cyanobacteria (subsection V) and the evolution of oxygenic photosynthesis from prokaryotes to plastids.</title>
        <authorList>
            <person name="Dagan T."/>
            <person name="Roettger M."/>
            <person name="Stucken K."/>
            <person name="Landan G."/>
            <person name="Koch R."/>
            <person name="Major P."/>
            <person name="Gould S.B."/>
            <person name="Goremykin V.V."/>
            <person name="Rippka R."/>
            <person name="Tandeau de Marsac N."/>
            <person name="Gugger M."/>
            <person name="Lockhart P.J."/>
            <person name="Allen J.F."/>
            <person name="Brune I."/>
            <person name="Maus I."/>
            <person name="Puhler A."/>
            <person name="Martin W.F."/>
        </authorList>
    </citation>
    <scope>NUCLEOTIDE SEQUENCE [LARGE SCALE GENOMIC DNA]</scope>
    <source>
        <strain evidence="2 3">PCC 7110</strain>
    </source>
</reference>
<comment type="caution">
    <text evidence="2">The sequence shown here is derived from an EMBL/GenBank/DDBJ whole genome shotgun (WGS) entry which is preliminary data.</text>
</comment>
<accession>A0A139X0D9</accession>
<gene>
    <name evidence="2" type="ORF">WA1_38155</name>
</gene>
<sequence length="74" mass="8111">MSGSISQCFSKLGSINPRGYRNRLKNPFVTTPDAPISTRANAMLPLDVNPAESSKALVFIDGFLSEHKERCKSL</sequence>
<dbReference type="RefSeq" id="WP_017748016.1">
    <property type="nucleotide sequence ID" value="NZ_KQ976354.1"/>
</dbReference>
<protein>
    <submittedName>
        <fullName evidence="2">Uncharacterized protein</fullName>
    </submittedName>
</protein>